<evidence type="ECO:0000256" key="2">
    <source>
        <dbReference type="ARBA" id="ARBA00022729"/>
    </source>
</evidence>
<sequence>MSRYIFTIFYFSVITFLLHLFILGANGDVNDHLEKGKKLLATGQLADALTHFHSAIEADPKNYVAYFRRAAVYLGMGKSKAALPDLSKVIELKPDFIAARMQRGNLLLKQGDFDEAKTDFENVLTSDASNTEARNQFDLTQKLIQSAQEADDSYKNADYTKTIELLSTIVENCPWAIKLRELRADSYLKSGDFPKAVNDLKATAKLIPDNTQAFLKISQLLYSMGEADDSLTNIRECLKLDADHKECHAHYTKVKKLAKQLESIRDAISQSNWNECLNKANQVLKLSSDPSSHAFIYRAHSSLCTCMSRGKSPAKETIDKCTEVLDTYHVSDAQLESIRDAISQSNWNECLNKANQVLKLSSDPSSHAFIYRAHSSLCTCMSRGKSPAKETIDKCTEVLDTYHVSDAEILISRAEAYILNEQLDAALADYQRAHETEDSNRVHDGIKRVQKLIKQSKKRDYYKILSVRRSANKAEILRAYRKLAIKWHPDKYEGDDKKKAEKMFIDIAAAKEVLTDPEKRAKFDGGDDPLDAEEQAQQHNQFQGGFNPFGAGNGQGGFTFRFHFN</sequence>
<dbReference type="Gene3D" id="1.25.40.10">
    <property type="entry name" value="Tetratricopeptide repeat domain"/>
    <property type="match status" value="2"/>
</dbReference>
<dbReference type="Pfam" id="PF00226">
    <property type="entry name" value="DnaJ"/>
    <property type="match status" value="1"/>
</dbReference>
<dbReference type="Gene3D" id="1.10.287.110">
    <property type="entry name" value="DnaJ domain"/>
    <property type="match status" value="1"/>
</dbReference>
<dbReference type="PROSITE" id="PS50076">
    <property type="entry name" value="DNAJ_2"/>
    <property type="match status" value="1"/>
</dbReference>
<dbReference type="Proteomes" id="UP000663860">
    <property type="component" value="Unassembled WGS sequence"/>
</dbReference>
<dbReference type="Pfam" id="PF13181">
    <property type="entry name" value="TPR_8"/>
    <property type="match status" value="1"/>
</dbReference>
<evidence type="ECO:0000256" key="3">
    <source>
        <dbReference type="ARBA" id="ARBA00022824"/>
    </source>
</evidence>
<gene>
    <name evidence="7" type="ORF">IZO911_LOCUS34289</name>
</gene>
<dbReference type="SMART" id="SM00028">
    <property type="entry name" value="TPR"/>
    <property type="match status" value="6"/>
</dbReference>
<dbReference type="InterPro" id="IPR001623">
    <property type="entry name" value="DnaJ_domain"/>
</dbReference>
<comment type="subcellular location">
    <subcellularLocation>
        <location evidence="1">Endoplasmic reticulum</location>
    </subcellularLocation>
</comment>
<evidence type="ECO:0000259" key="6">
    <source>
        <dbReference type="PROSITE" id="PS50076"/>
    </source>
</evidence>
<name>A0A815E0Q0_9BILA</name>
<dbReference type="SUPFAM" id="SSF46565">
    <property type="entry name" value="Chaperone J-domain"/>
    <property type="match status" value="1"/>
</dbReference>
<organism evidence="7 8">
    <name type="scientific">Adineta steineri</name>
    <dbReference type="NCBI Taxonomy" id="433720"/>
    <lineage>
        <taxon>Eukaryota</taxon>
        <taxon>Metazoa</taxon>
        <taxon>Spiralia</taxon>
        <taxon>Gnathifera</taxon>
        <taxon>Rotifera</taxon>
        <taxon>Eurotatoria</taxon>
        <taxon>Bdelloidea</taxon>
        <taxon>Adinetida</taxon>
        <taxon>Adinetidae</taxon>
        <taxon>Adineta</taxon>
    </lineage>
</organism>
<dbReference type="GO" id="GO:0051087">
    <property type="term" value="F:protein-folding chaperone binding"/>
    <property type="evidence" value="ECO:0007669"/>
    <property type="project" value="TreeGrafter"/>
</dbReference>
<keyword evidence="2 5" id="KW-0732">Signal</keyword>
<feature type="repeat" description="TPR" evidence="4">
    <location>
        <begin position="29"/>
        <end position="62"/>
    </location>
</feature>
<feature type="repeat" description="TPR" evidence="4">
    <location>
        <begin position="97"/>
        <end position="130"/>
    </location>
</feature>
<dbReference type="SUPFAM" id="SSF48452">
    <property type="entry name" value="TPR-like"/>
    <property type="match status" value="2"/>
</dbReference>
<dbReference type="Pfam" id="PF14559">
    <property type="entry name" value="TPR_19"/>
    <property type="match status" value="1"/>
</dbReference>
<feature type="chain" id="PRO_5033045936" description="J domain-containing protein" evidence="5">
    <location>
        <begin position="28"/>
        <end position="565"/>
    </location>
</feature>
<dbReference type="CDD" id="cd06257">
    <property type="entry name" value="DnaJ"/>
    <property type="match status" value="1"/>
</dbReference>
<evidence type="ECO:0000313" key="7">
    <source>
        <dbReference type="EMBL" id="CAF1305221.1"/>
    </source>
</evidence>
<dbReference type="SMART" id="SM00271">
    <property type="entry name" value="DnaJ"/>
    <property type="match status" value="1"/>
</dbReference>
<evidence type="ECO:0000256" key="5">
    <source>
        <dbReference type="SAM" id="SignalP"/>
    </source>
</evidence>
<dbReference type="AlphaFoldDB" id="A0A815E0Q0"/>
<dbReference type="GO" id="GO:0034975">
    <property type="term" value="P:protein folding in endoplasmic reticulum"/>
    <property type="evidence" value="ECO:0007669"/>
    <property type="project" value="TreeGrafter"/>
</dbReference>
<evidence type="ECO:0000256" key="1">
    <source>
        <dbReference type="ARBA" id="ARBA00004240"/>
    </source>
</evidence>
<feature type="domain" description="J" evidence="6">
    <location>
        <begin position="460"/>
        <end position="527"/>
    </location>
</feature>
<dbReference type="GO" id="GO:0005783">
    <property type="term" value="C:endoplasmic reticulum"/>
    <property type="evidence" value="ECO:0007669"/>
    <property type="project" value="UniProtKB-SubCell"/>
</dbReference>
<dbReference type="PROSITE" id="PS50005">
    <property type="entry name" value="TPR"/>
    <property type="match status" value="3"/>
</dbReference>
<dbReference type="PANTHER" id="PTHR44140">
    <property type="entry name" value="LD25575P"/>
    <property type="match status" value="1"/>
</dbReference>
<accession>A0A815E0Q0</accession>
<evidence type="ECO:0000256" key="4">
    <source>
        <dbReference type="PROSITE-ProRule" id="PRU00339"/>
    </source>
</evidence>
<dbReference type="PANTHER" id="PTHR44140:SF2">
    <property type="entry name" value="LD25575P"/>
    <property type="match status" value="1"/>
</dbReference>
<dbReference type="EMBL" id="CAJNOE010000669">
    <property type="protein sequence ID" value="CAF1305221.1"/>
    <property type="molecule type" value="Genomic_DNA"/>
</dbReference>
<dbReference type="PRINTS" id="PR00625">
    <property type="entry name" value="JDOMAIN"/>
</dbReference>
<dbReference type="Pfam" id="PF13432">
    <property type="entry name" value="TPR_16"/>
    <property type="match status" value="1"/>
</dbReference>
<feature type="repeat" description="TPR" evidence="4">
    <location>
        <begin position="63"/>
        <end position="96"/>
    </location>
</feature>
<proteinExistence type="predicted"/>
<keyword evidence="3" id="KW-0256">Endoplasmic reticulum</keyword>
<comment type="caution">
    <text evidence="7">The sequence shown here is derived from an EMBL/GenBank/DDBJ whole genome shotgun (WGS) entry which is preliminary data.</text>
</comment>
<dbReference type="InterPro" id="IPR051727">
    <property type="entry name" value="DnaJ_C3_Co-chaperones"/>
</dbReference>
<protein>
    <recommendedName>
        <fullName evidence="6">J domain-containing protein</fullName>
    </recommendedName>
</protein>
<dbReference type="InterPro" id="IPR036869">
    <property type="entry name" value="J_dom_sf"/>
</dbReference>
<dbReference type="InterPro" id="IPR011990">
    <property type="entry name" value="TPR-like_helical_dom_sf"/>
</dbReference>
<dbReference type="InterPro" id="IPR019734">
    <property type="entry name" value="TPR_rpt"/>
</dbReference>
<keyword evidence="4" id="KW-0802">TPR repeat</keyword>
<feature type="signal peptide" evidence="5">
    <location>
        <begin position="1"/>
        <end position="27"/>
    </location>
</feature>
<evidence type="ECO:0000313" key="8">
    <source>
        <dbReference type="Proteomes" id="UP000663860"/>
    </source>
</evidence>
<dbReference type="GO" id="GO:0051787">
    <property type="term" value="F:misfolded protein binding"/>
    <property type="evidence" value="ECO:0007669"/>
    <property type="project" value="TreeGrafter"/>
</dbReference>
<reference evidence="7" key="1">
    <citation type="submission" date="2021-02" db="EMBL/GenBank/DDBJ databases">
        <authorList>
            <person name="Nowell W R."/>
        </authorList>
    </citation>
    <scope>NUCLEOTIDE SEQUENCE</scope>
</reference>